<proteinExistence type="predicted"/>
<dbReference type="InterPro" id="IPR008979">
    <property type="entry name" value="Galactose-bd-like_sf"/>
</dbReference>
<sequence length="582" mass="63826">MSFRVERSVMVPMRDGVSLATDVWIPDGGPAPTLLVRVPYGKDNMTVMSLAVNPNPFALLDAGYAVVRQDCRGTFESAGKFTPMEYEHDDGVDTIAWVRQQPWSDGTVGTYGASYLGFTQWASASRNPQGLKAIAPAVSNPDFYSAWHDEGGALTWHNVVFWAAYMALAGNQRAVTAGAGEVQTSMTLAGVVTELLNSPNAALADSMPGGQALLAELLPWWSEWLNHPDRDDYWHQLSPAAQFAGVSVPALHIGGWFDLFAGSTARTYTRMKAEAGSAEARTGQRLIMGPWDHQDYTGVYYDRQFGGAADILTTEVTEAYVRFFDKWLRGRADALEGSAPVRIFVMGIDQWRDEQDWPLPDTTYVDYYLDGAGRADAAVGNGVLRSDFPSVEAADVYVYDPARPVMSVGGRLWLPAALNTVGPVDQSEIETRDDVLCYTTPVLDEPIEVTGHVSLVLHVVSSAVDTDFTGKLVDVFPDGRAIYLTDGMLRARYRNSLAEPELLEPGKVYEITLDLSVTSNVFLPGHRIRLEVSSSNFPRFDRNTNTGGNINTETLDQAVVAVNRVLHGPEHPSRLVLPVIRR</sequence>
<dbReference type="Proteomes" id="UP001611263">
    <property type="component" value="Unassembled WGS sequence"/>
</dbReference>
<keyword evidence="4" id="KW-1185">Reference proteome</keyword>
<dbReference type="GO" id="GO:0016787">
    <property type="term" value="F:hydrolase activity"/>
    <property type="evidence" value="ECO:0007669"/>
    <property type="project" value="UniProtKB-KW"/>
</dbReference>
<dbReference type="InterPro" id="IPR000383">
    <property type="entry name" value="Xaa-Pro-like_dom"/>
</dbReference>
<name>A0ABW7TWS5_9NOCA</name>
<evidence type="ECO:0000313" key="4">
    <source>
        <dbReference type="Proteomes" id="UP001611263"/>
    </source>
</evidence>
<gene>
    <name evidence="3" type="ORF">ACH4WX_32730</name>
</gene>
<organism evidence="3 4">
    <name type="scientific">Nocardia carnea</name>
    <dbReference type="NCBI Taxonomy" id="37328"/>
    <lineage>
        <taxon>Bacteria</taxon>
        <taxon>Bacillati</taxon>
        <taxon>Actinomycetota</taxon>
        <taxon>Actinomycetes</taxon>
        <taxon>Mycobacteriales</taxon>
        <taxon>Nocardiaceae</taxon>
        <taxon>Nocardia</taxon>
    </lineage>
</organism>
<dbReference type="Pfam" id="PF08530">
    <property type="entry name" value="PepX_C"/>
    <property type="match status" value="1"/>
</dbReference>
<evidence type="ECO:0000313" key="3">
    <source>
        <dbReference type="EMBL" id="MFI1465498.1"/>
    </source>
</evidence>
<reference evidence="3 4" key="1">
    <citation type="submission" date="2024-10" db="EMBL/GenBank/DDBJ databases">
        <title>The Natural Products Discovery Center: Release of the First 8490 Sequenced Strains for Exploring Actinobacteria Biosynthetic Diversity.</title>
        <authorList>
            <person name="Kalkreuter E."/>
            <person name="Kautsar S.A."/>
            <person name="Yang D."/>
            <person name="Bader C.D."/>
            <person name="Teijaro C.N."/>
            <person name="Fluegel L."/>
            <person name="Davis C.M."/>
            <person name="Simpson J.R."/>
            <person name="Lauterbach L."/>
            <person name="Steele A.D."/>
            <person name="Gui C."/>
            <person name="Meng S."/>
            <person name="Li G."/>
            <person name="Viehrig K."/>
            <person name="Ye F."/>
            <person name="Su P."/>
            <person name="Kiefer A.F."/>
            <person name="Nichols A."/>
            <person name="Cepeda A.J."/>
            <person name="Yan W."/>
            <person name="Fan B."/>
            <person name="Jiang Y."/>
            <person name="Adhikari A."/>
            <person name="Zheng C.-J."/>
            <person name="Schuster L."/>
            <person name="Cowan T.M."/>
            <person name="Smanski M.J."/>
            <person name="Chevrette M.G."/>
            <person name="De Carvalho L.P.S."/>
            <person name="Shen B."/>
        </authorList>
    </citation>
    <scope>NUCLEOTIDE SEQUENCE [LARGE SCALE GENOMIC DNA]</scope>
    <source>
        <strain evidence="3 4">NPDC020568</strain>
    </source>
</reference>
<dbReference type="Pfam" id="PF02129">
    <property type="entry name" value="Peptidase_S15"/>
    <property type="match status" value="1"/>
</dbReference>
<dbReference type="InterPro" id="IPR005674">
    <property type="entry name" value="CocE/Ser_esterase"/>
</dbReference>
<dbReference type="Gene3D" id="1.10.3020.10">
    <property type="entry name" value="alpha-amino acid ester hydrolase ( Helical cap domain)"/>
    <property type="match status" value="1"/>
</dbReference>
<evidence type="ECO:0000256" key="1">
    <source>
        <dbReference type="ARBA" id="ARBA00022801"/>
    </source>
</evidence>
<dbReference type="RefSeq" id="WP_033247563.1">
    <property type="nucleotide sequence ID" value="NZ_JBIRUQ010000019.1"/>
</dbReference>
<dbReference type="PANTHER" id="PTHR43056">
    <property type="entry name" value="PEPTIDASE S9 PROLYL OLIGOPEPTIDASE"/>
    <property type="match status" value="1"/>
</dbReference>
<comment type="caution">
    <text evidence="3">The sequence shown here is derived from an EMBL/GenBank/DDBJ whole genome shotgun (WGS) entry which is preliminary data.</text>
</comment>
<accession>A0ABW7TWS5</accession>
<dbReference type="SUPFAM" id="SSF49785">
    <property type="entry name" value="Galactose-binding domain-like"/>
    <property type="match status" value="1"/>
</dbReference>
<dbReference type="SUPFAM" id="SSF53474">
    <property type="entry name" value="alpha/beta-Hydrolases"/>
    <property type="match status" value="1"/>
</dbReference>
<dbReference type="Gene3D" id="2.60.120.260">
    <property type="entry name" value="Galactose-binding domain-like"/>
    <property type="match status" value="1"/>
</dbReference>
<keyword evidence="1 3" id="KW-0378">Hydrolase</keyword>
<protein>
    <submittedName>
        <fullName evidence="3">CocE/NonD family hydrolase</fullName>
    </submittedName>
</protein>
<dbReference type="InterPro" id="IPR013736">
    <property type="entry name" value="Xaa-Pro_dipept_C"/>
</dbReference>
<evidence type="ECO:0000259" key="2">
    <source>
        <dbReference type="SMART" id="SM00939"/>
    </source>
</evidence>
<dbReference type="GeneID" id="93508225"/>
<dbReference type="NCBIfam" id="TIGR00976">
    <property type="entry name" value="CocE_NonD"/>
    <property type="match status" value="1"/>
</dbReference>
<dbReference type="Gene3D" id="3.40.50.1820">
    <property type="entry name" value="alpha/beta hydrolase"/>
    <property type="match status" value="1"/>
</dbReference>
<dbReference type="SMART" id="SM00939">
    <property type="entry name" value="PepX_C"/>
    <property type="match status" value="1"/>
</dbReference>
<dbReference type="EMBL" id="JBIRUQ010000019">
    <property type="protein sequence ID" value="MFI1465498.1"/>
    <property type="molecule type" value="Genomic_DNA"/>
</dbReference>
<dbReference type="InterPro" id="IPR050585">
    <property type="entry name" value="Xaa-Pro_dipeptidyl-ppase/CocE"/>
</dbReference>
<dbReference type="InterPro" id="IPR029058">
    <property type="entry name" value="AB_hydrolase_fold"/>
</dbReference>
<dbReference type="PANTHER" id="PTHR43056:SF10">
    <property type="entry name" value="COCE_NOND FAMILY, PUTATIVE (AFU_ORTHOLOGUE AFUA_7G00600)-RELATED"/>
    <property type="match status" value="1"/>
</dbReference>
<feature type="domain" description="Xaa-Pro dipeptidyl-peptidase C-terminal" evidence="2">
    <location>
        <begin position="321"/>
        <end position="576"/>
    </location>
</feature>